<proteinExistence type="predicted"/>
<dbReference type="GO" id="GO:0000981">
    <property type="term" value="F:DNA-binding transcription factor activity, RNA polymerase II-specific"/>
    <property type="evidence" value="ECO:0007669"/>
    <property type="project" value="TreeGrafter"/>
</dbReference>
<keyword evidence="6" id="KW-1185">Reference proteome</keyword>
<dbReference type="SUPFAM" id="SSF46785">
    <property type="entry name" value="Winged helix' DNA-binding domain"/>
    <property type="match status" value="1"/>
</dbReference>
<dbReference type="EMBL" id="KN823036">
    <property type="protein sequence ID" value="KIO25734.1"/>
    <property type="molecule type" value="Genomic_DNA"/>
</dbReference>
<feature type="compositionally biased region" description="Low complexity" evidence="3">
    <location>
        <begin position="188"/>
        <end position="198"/>
    </location>
</feature>
<evidence type="ECO:0000259" key="4">
    <source>
        <dbReference type="PROSITE" id="PS50039"/>
    </source>
</evidence>
<dbReference type="AlphaFoldDB" id="A0A0C3QIF4"/>
<dbReference type="Proteomes" id="UP000054248">
    <property type="component" value="Unassembled WGS sequence"/>
</dbReference>
<dbReference type="GO" id="GO:0000978">
    <property type="term" value="F:RNA polymerase II cis-regulatory region sequence-specific DNA binding"/>
    <property type="evidence" value="ECO:0007669"/>
    <property type="project" value="TreeGrafter"/>
</dbReference>
<dbReference type="InterPro" id="IPR050211">
    <property type="entry name" value="FOX_domain-containing"/>
</dbReference>
<feature type="compositionally biased region" description="Polar residues" evidence="3">
    <location>
        <begin position="214"/>
        <end position="225"/>
    </location>
</feature>
<dbReference type="GO" id="GO:0030154">
    <property type="term" value="P:cell differentiation"/>
    <property type="evidence" value="ECO:0007669"/>
    <property type="project" value="TreeGrafter"/>
</dbReference>
<dbReference type="PANTHER" id="PTHR11829">
    <property type="entry name" value="FORKHEAD BOX PROTEIN"/>
    <property type="match status" value="1"/>
</dbReference>
<dbReference type="OrthoDB" id="3253601at2759"/>
<dbReference type="SMART" id="SM00339">
    <property type="entry name" value="FH"/>
    <property type="match status" value="1"/>
</dbReference>
<keyword evidence="2" id="KW-0539">Nucleus</keyword>
<evidence type="ECO:0000313" key="5">
    <source>
        <dbReference type="EMBL" id="KIO25734.1"/>
    </source>
</evidence>
<evidence type="ECO:0000313" key="6">
    <source>
        <dbReference type="Proteomes" id="UP000054248"/>
    </source>
</evidence>
<comment type="subcellular location">
    <subcellularLocation>
        <location evidence="2">Nucleus</location>
    </subcellularLocation>
</comment>
<dbReference type="PROSITE" id="PS50039">
    <property type="entry name" value="FORK_HEAD_3"/>
    <property type="match status" value="1"/>
</dbReference>
<name>A0A0C3QIF4_9AGAM</name>
<evidence type="ECO:0000256" key="1">
    <source>
        <dbReference type="ARBA" id="ARBA00023125"/>
    </source>
</evidence>
<dbReference type="Pfam" id="PF00250">
    <property type="entry name" value="Forkhead"/>
    <property type="match status" value="1"/>
</dbReference>
<dbReference type="GO" id="GO:0009653">
    <property type="term" value="P:anatomical structure morphogenesis"/>
    <property type="evidence" value="ECO:0007669"/>
    <property type="project" value="TreeGrafter"/>
</dbReference>
<organism evidence="5 6">
    <name type="scientific">Tulasnella calospora MUT 4182</name>
    <dbReference type="NCBI Taxonomy" id="1051891"/>
    <lineage>
        <taxon>Eukaryota</taxon>
        <taxon>Fungi</taxon>
        <taxon>Dikarya</taxon>
        <taxon>Basidiomycota</taxon>
        <taxon>Agaricomycotina</taxon>
        <taxon>Agaricomycetes</taxon>
        <taxon>Cantharellales</taxon>
        <taxon>Tulasnellaceae</taxon>
        <taxon>Tulasnella</taxon>
    </lineage>
</organism>
<dbReference type="HOGENOM" id="CLU_816824_0_0_1"/>
<dbReference type="Gene3D" id="1.10.10.10">
    <property type="entry name" value="Winged helix-like DNA-binding domain superfamily/Winged helix DNA-binding domain"/>
    <property type="match status" value="1"/>
</dbReference>
<feature type="DNA-binding region" description="Fork-head" evidence="2">
    <location>
        <begin position="15"/>
        <end position="118"/>
    </location>
</feature>
<reference evidence="6" key="2">
    <citation type="submission" date="2015-01" db="EMBL/GenBank/DDBJ databases">
        <title>Evolutionary Origins and Diversification of the Mycorrhizal Mutualists.</title>
        <authorList>
            <consortium name="DOE Joint Genome Institute"/>
            <consortium name="Mycorrhizal Genomics Consortium"/>
            <person name="Kohler A."/>
            <person name="Kuo A."/>
            <person name="Nagy L.G."/>
            <person name="Floudas D."/>
            <person name="Copeland A."/>
            <person name="Barry K.W."/>
            <person name="Cichocki N."/>
            <person name="Veneault-Fourrey C."/>
            <person name="LaButti K."/>
            <person name="Lindquist E.A."/>
            <person name="Lipzen A."/>
            <person name="Lundell T."/>
            <person name="Morin E."/>
            <person name="Murat C."/>
            <person name="Riley R."/>
            <person name="Ohm R."/>
            <person name="Sun H."/>
            <person name="Tunlid A."/>
            <person name="Henrissat B."/>
            <person name="Grigoriev I.V."/>
            <person name="Hibbett D.S."/>
            <person name="Martin F."/>
        </authorList>
    </citation>
    <scope>NUCLEOTIDE SEQUENCE [LARGE SCALE GENOMIC DNA]</scope>
    <source>
        <strain evidence="6">MUT 4182</strain>
    </source>
</reference>
<dbReference type="PANTHER" id="PTHR11829:SF343">
    <property type="entry name" value="FORK-HEAD DOMAIN-CONTAINING PROTEIN"/>
    <property type="match status" value="1"/>
</dbReference>
<feature type="region of interest" description="Disordered" evidence="3">
    <location>
        <begin position="101"/>
        <end position="232"/>
    </location>
</feature>
<protein>
    <recommendedName>
        <fullName evidence="4">Fork-head domain-containing protein</fullName>
    </recommendedName>
</protein>
<dbReference type="GO" id="GO:0005634">
    <property type="term" value="C:nucleus"/>
    <property type="evidence" value="ECO:0007669"/>
    <property type="project" value="UniProtKB-SubCell"/>
</dbReference>
<feature type="compositionally biased region" description="Low complexity" evidence="3">
    <location>
        <begin position="108"/>
        <end position="126"/>
    </location>
</feature>
<dbReference type="InterPro" id="IPR036390">
    <property type="entry name" value="WH_DNA-bd_sf"/>
</dbReference>
<accession>A0A0C3QIF4</accession>
<evidence type="ECO:0000256" key="3">
    <source>
        <dbReference type="SAM" id="MobiDB-lite"/>
    </source>
</evidence>
<dbReference type="InterPro" id="IPR036388">
    <property type="entry name" value="WH-like_DNA-bd_sf"/>
</dbReference>
<feature type="domain" description="Fork-head" evidence="4">
    <location>
        <begin position="15"/>
        <end position="118"/>
    </location>
</feature>
<sequence length="340" mass="36978">MSLAMMECPADPSVRPEPTVNNMIKAALNDSPFGKLPSRDIVAAIQARFPFYKKPAHEKKLKNTIRHHLSNTRGFVKLAKDSSMKGKGDYWAYDPEAAARPRIDVPESPSASASRRRSPTAGASSPYPLPRRPIHRGTEDTIVPRSAATRSSQRLGPIRVSPKVRPSTRLALPDDRLPSNPRPIRPSTGTLTGTRLGLQPHPSHGLWSPRGPISSVQSSPEQLGTSLDAPGGLQQRDVVDFDGFVHTSFFPSPPSVIASSPSSNISSPLQLPLPQVSGSMAENRLLDVAASNQIHPFYTSSSVGMLQTSLEFPPNVDQLSHLYLNFDDPVDFPSFDQSFP</sequence>
<keyword evidence="1 2" id="KW-0238">DNA-binding</keyword>
<dbReference type="InterPro" id="IPR001766">
    <property type="entry name" value="Fork_head_dom"/>
</dbReference>
<evidence type="ECO:0000256" key="2">
    <source>
        <dbReference type="PROSITE-ProRule" id="PRU00089"/>
    </source>
</evidence>
<gene>
    <name evidence="5" type="ORF">M407DRAFT_24892</name>
</gene>
<dbReference type="STRING" id="1051891.A0A0C3QIF4"/>
<reference evidence="5 6" key="1">
    <citation type="submission" date="2014-04" db="EMBL/GenBank/DDBJ databases">
        <authorList>
            <consortium name="DOE Joint Genome Institute"/>
            <person name="Kuo A."/>
            <person name="Girlanda M."/>
            <person name="Perotto S."/>
            <person name="Kohler A."/>
            <person name="Nagy L.G."/>
            <person name="Floudas D."/>
            <person name="Copeland A."/>
            <person name="Barry K.W."/>
            <person name="Cichocki N."/>
            <person name="Veneault-Fourrey C."/>
            <person name="LaButti K."/>
            <person name="Lindquist E.A."/>
            <person name="Lipzen A."/>
            <person name="Lundell T."/>
            <person name="Morin E."/>
            <person name="Murat C."/>
            <person name="Sun H."/>
            <person name="Tunlid A."/>
            <person name="Henrissat B."/>
            <person name="Grigoriev I.V."/>
            <person name="Hibbett D.S."/>
            <person name="Martin F."/>
            <person name="Nordberg H.P."/>
            <person name="Cantor M.N."/>
            <person name="Hua S.X."/>
        </authorList>
    </citation>
    <scope>NUCLEOTIDE SEQUENCE [LARGE SCALE GENOMIC DNA]</scope>
    <source>
        <strain evidence="5 6">MUT 4182</strain>
    </source>
</reference>